<evidence type="ECO:0000313" key="1">
    <source>
        <dbReference type="EMBL" id="QTV06070.1"/>
    </source>
</evidence>
<name>A0ABX7XDV4_9FLAO</name>
<dbReference type="Proteomes" id="UP000672011">
    <property type="component" value="Chromosome"/>
</dbReference>
<dbReference type="EMBL" id="CP072842">
    <property type="protein sequence ID" value="QTV06070.1"/>
    <property type="molecule type" value="Genomic_DNA"/>
</dbReference>
<dbReference type="RefSeq" id="WP_230476710.1">
    <property type="nucleotide sequence ID" value="NZ_CP072842.1"/>
</dbReference>
<accession>A0ABX7XDV4</accession>
<organism evidence="1 2">
    <name type="scientific">Faecalibacter bovis</name>
    <dbReference type="NCBI Taxonomy" id="2898187"/>
    <lineage>
        <taxon>Bacteria</taxon>
        <taxon>Pseudomonadati</taxon>
        <taxon>Bacteroidota</taxon>
        <taxon>Flavobacteriia</taxon>
        <taxon>Flavobacteriales</taxon>
        <taxon>Weeksellaceae</taxon>
        <taxon>Faecalibacter</taxon>
    </lineage>
</organism>
<reference evidence="1 2" key="1">
    <citation type="journal article" date="2021" name="Int. J. Syst. Evol. Microbiol.">
        <title>Faecalibacter bovis sp. nov., isolated from cow faeces.</title>
        <authorList>
            <person name="Li F."/>
            <person name="Zhao W."/>
            <person name="Hong Q."/>
            <person name="Shao Q."/>
            <person name="Song J."/>
            <person name="Yang S."/>
        </authorList>
    </citation>
    <scope>NUCLEOTIDE SEQUENCE [LARGE SCALE GENOMIC DNA]</scope>
    <source>
        <strain evidence="1 2">ZY171143</strain>
    </source>
</reference>
<gene>
    <name evidence="1" type="ORF">J9309_01595</name>
</gene>
<protein>
    <submittedName>
        <fullName evidence="1">Uncharacterized protein</fullName>
    </submittedName>
</protein>
<evidence type="ECO:0000313" key="2">
    <source>
        <dbReference type="Proteomes" id="UP000672011"/>
    </source>
</evidence>
<keyword evidence="2" id="KW-1185">Reference proteome</keyword>
<sequence>MKNLLLVLVALTLFVLLEPFSFVYVNFVKKKFNWKRLFDYWRSMAVDIDRFGNHQYRSLFNHIFIQQDGYQFGNFKETVSSALGKNQHFGKLTKTGKLLVSILDFIDENHCLKSINWEI</sequence>
<reference evidence="2" key="2">
    <citation type="submission" date="2021-04" db="EMBL/GenBank/DDBJ databases">
        <title>Taxonomy of Flavobacteriaceae bacterium ZY171143.</title>
        <authorList>
            <person name="Li F."/>
        </authorList>
    </citation>
    <scope>NUCLEOTIDE SEQUENCE [LARGE SCALE GENOMIC DNA]</scope>
    <source>
        <strain evidence="2">ZY171143</strain>
    </source>
</reference>
<proteinExistence type="predicted"/>